<dbReference type="GO" id="GO:0000272">
    <property type="term" value="P:polysaccharide catabolic process"/>
    <property type="evidence" value="ECO:0007669"/>
    <property type="project" value="InterPro"/>
</dbReference>
<dbReference type="InterPro" id="IPR001547">
    <property type="entry name" value="Glyco_hydro_5"/>
</dbReference>
<keyword evidence="8" id="KW-0326">Glycosidase</keyword>
<evidence type="ECO:0000256" key="5">
    <source>
        <dbReference type="ARBA" id="ARBA00022525"/>
    </source>
</evidence>
<evidence type="ECO:0000256" key="8">
    <source>
        <dbReference type="ARBA" id="ARBA00023295"/>
    </source>
</evidence>
<dbReference type="AlphaFoldDB" id="A0A7L9QDY2"/>
<evidence type="ECO:0000256" key="3">
    <source>
        <dbReference type="ARBA" id="ARBA00005641"/>
    </source>
</evidence>
<evidence type="ECO:0000256" key="4">
    <source>
        <dbReference type="ARBA" id="ARBA00012706"/>
    </source>
</evidence>
<comment type="subcellular location">
    <subcellularLocation>
        <location evidence="2">Secreted</location>
    </subcellularLocation>
</comment>
<feature type="signal peptide" evidence="9">
    <location>
        <begin position="1"/>
        <end position="27"/>
    </location>
</feature>
<dbReference type="InterPro" id="IPR045053">
    <property type="entry name" value="MAN-like"/>
</dbReference>
<dbReference type="Pfam" id="PF26410">
    <property type="entry name" value="GH5_mannosidase"/>
    <property type="match status" value="1"/>
</dbReference>
<keyword evidence="7" id="KW-0378">Hydrolase</keyword>
<feature type="domain" description="Glycoside hydrolase family 5" evidence="10">
    <location>
        <begin position="28"/>
        <end position="379"/>
    </location>
</feature>
<evidence type="ECO:0000313" key="11">
    <source>
        <dbReference type="EMBL" id="QOL01081.1"/>
    </source>
</evidence>
<keyword evidence="6 9" id="KW-0732">Signal</keyword>
<keyword evidence="5" id="KW-0964">Secreted</keyword>
<dbReference type="Gene3D" id="3.20.20.80">
    <property type="entry name" value="Glycosidases"/>
    <property type="match status" value="1"/>
</dbReference>
<sequence length="622" mass="65445">MFITRSTSAVSIFSVFVILLLSGEASAHIRVQNGVFVDENCREFLFSGYNAWQTLESALNMCCGNYQGLVSQFQEAARQHFNVVRIFGFPVQKGFNLQTAAGVYNEYAFKGLDTVVAEAGKAGIKLIIALTNNWSYNTLQTDWKCSYTNWTSTARQCDDFFSDRNAINLYKNHVKTVLTRVNTVTGQTYGSDPTIFGWNLMNEPRSAKSNGAQEIQSWITEVAPYVKSLAPNQLVTVGEDGFYQASNCQAAQANPTNSGGGGAWPLQTGQDFLPNHLVDGIDFASIHMWPDNWDRTDQAFGRAWLDAHMKDAWYLGKPVVIEEFGKAVGTQGGWMAAATETYANQYSYFKLAYDYALGSVNSGYGYKGIMFWRWASVDPAASNGGFDEAATISTQSGVFRDIIAPYSAKVAQFLADTTRAPVAGCTPLDANGRPIVATAPAPAPAAAVPAVTPAAVPEATPAATVAPVQPVTGRTGVIAPVATPAAAAATPIPVDNSAATPLVTPAPVAAAADAAPAAANAAPAAPGTYSWGSANSAPAAQTATQPAAAQMLANVSTSAGRKLMQGAAAAAGAMAASVDAEHSSASAEVSALPFASSGFWSESTFSTPAGYTPYNINYKVSC</sequence>
<comment type="catalytic activity">
    <reaction evidence="1">
        <text>Random hydrolysis of (1-&gt;4)-beta-D-mannosidic linkages in mannans, galactomannans and glucomannans.</text>
        <dbReference type="EC" id="3.2.1.78"/>
    </reaction>
</comment>
<dbReference type="InterPro" id="IPR017853">
    <property type="entry name" value="GH"/>
</dbReference>
<comment type="similarity">
    <text evidence="3">Belongs to the glycosyl hydrolase 5 (cellulase A) family.</text>
</comment>
<proteinExistence type="evidence at transcript level"/>
<evidence type="ECO:0000256" key="2">
    <source>
        <dbReference type="ARBA" id="ARBA00004613"/>
    </source>
</evidence>
<evidence type="ECO:0000256" key="1">
    <source>
        <dbReference type="ARBA" id="ARBA00001678"/>
    </source>
</evidence>
<dbReference type="SUPFAM" id="SSF51445">
    <property type="entry name" value="(Trans)glycosidases"/>
    <property type="match status" value="1"/>
</dbReference>
<name>A0A7L9QDY2_9CHLO</name>
<evidence type="ECO:0000256" key="7">
    <source>
        <dbReference type="ARBA" id="ARBA00022801"/>
    </source>
</evidence>
<dbReference type="PANTHER" id="PTHR31451:SF39">
    <property type="entry name" value="MANNAN ENDO-1,4-BETA-MANNOSIDASE 1"/>
    <property type="match status" value="1"/>
</dbReference>
<dbReference type="GO" id="GO:0005576">
    <property type="term" value="C:extracellular region"/>
    <property type="evidence" value="ECO:0007669"/>
    <property type="project" value="UniProtKB-SubCell"/>
</dbReference>
<reference evidence="11" key="1">
    <citation type="journal article" date="2020" name="Microb. Ecol.">
        <title>The Under-explored Extracellular Proteome of Aero-Terrestrial Microalgae Provides Clues on Different Mechanisms of Desiccation Tolerance in Non-Model Organisms.</title>
        <authorList>
            <person name="Gonzalez-Hourcade M."/>
            <person name="Del Campo E.M."/>
            <person name="Casano L.M."/>
        </authorList>
    </citation>
    <scope>NUCLEOTIDE SEQUENCE</scope>
    <source>
        <strain evidence="11">SAG 216-12</strain>
    </source>
</reference>
<protein>
    <recommendedName>
        <fullName evidence="4">mannan endo-1,4-beta-mannosidase</fullName>
        <ecNumber evidence="4">3.2.1.78</ecNumber>
    </recommendedName>
</protein>
<feature type="chain" id="PRO_5029675259" description="mannan endo-1,4-beta-mannosidase" evidence="9">
    <location>
        <begin position="28"/>
        <end position="622"/>
    </location>
</feature>
<organism evidence="11">
    <name type="scientific">Pseudococcomyxa simplex</name>
    <dbReference type="NCBI Taxonomy" id="464287"/>
    <lineage>
        <taxon>Eukaryota</taxon>
        <taxon>Viridiplantae</taxon>
        <taxon>Chlorophyta</taxon>
        <taxon>core chlorophytes</taxon>
        <taxon>Trebouxiophyceae</taxon>
        <taxon>Chlorellales</taxon>
        <taxon>Oocystaceae</taxon>
        <taxon>Pseudococcomyxa</taxon>
    </lineage>
</organism>
<dbReference type="PANTHER" id="PTHR31451">
    <property type="match status" value="1"/>
</dbReference>
<dbReference type="EMBL" id="MT438834">
    <property type="protein sequence ID" value="QOL01081.1"/>
    <property type="molecule type" value="mRNA"/>
</dbReference>
<accession>A0A7L9QDY2</accession>
<evidence type="ECO:0000256" key="9">
    <source>
        <dbReference type="SAM" id="SignalP"/>
    </source>
</evidence>
<evidence type="ECO:0000256" key="6">
    <source>
        <dbReference type="ARBA" id="ARBA00022729"/>
    </source>
</evidence>
<evidence type="ECO:0000259" key="10">
    <source>
        <dbReference type="Pfam" id="PF26410"/>
    </source>
</evidence>
<dbReference type="GO" id="GO:0016985">
    <property type="term" value="F:mannan endo-1,4-beta-mannosidase activity"/>
    <property type="evidence" value="ECO:0007669"/>
    <property type="project" value="UniProtKB-EC"/>
</dbReference>
<dbReference type="EC" id="3.2.1.78" evidence="4"/>